<protein>
    <recommendedName>
        <fullName evidence="3">MetA-pathway of phenol degradation</fullName>
    </recommendedName>
</protein>
<dbReference type="Proteomes" id="UP000184364">
    <property type="component" value="Unassembled WGS sequence"/>
</dbReference>
<dbReference type="STRING" id="1302687.SAMN05444267_100767"/>
<keyword evidence="2" id="KW-1185">Reference proteome</keyword>
<evidence type="ECO:0000313" key="1">
    <source>
        <dbReference type="EMBL" id="SHK73551.1"/>
    </source>
</evidence>
<accession>A0A1M6UWM3</accession>
<gene>
    <name evidence="1" type="ORF">SAMN05444267_100767</name>
</gene>
<organism evidence="1 2">
    <name type="scientific">Chryseobacterium polytrichastri</name>
    <dbReference type="NCBI Taxonomy" id="1302687"/>
    <lineage>
        <taxon>Bacteria</taxon>
        <taxon>Pseudomonadati</taxon>
        <taxon>Bacteroidota</taxon>
        <taxon>Flavobacteriia</taxon>
        <taxon>Flavobacteriales</taxon>
        <taxon>Weeksellaceae</taxon>
        <taxon>Chryseobacterium group</taxon>
        <taxon>Chryseobacterium</taxon>
    </lineage>
</organism>
<dbReference type="EMBL" id="FRAV01000007">
    <property type="protein sequence ID" value="SHK73551.1"/>
    <property type="molecule type" value="Genomic_DNA"/>
</dbReference>
<sequence>MIRTKLLIMFSIIIGSSLLYSQKIHSALQLRNSHLWRGLEVSSGLVYTGDIHIDGKNFYGGFWTGGNVDGSYKEFNNYIGYKNKHLTVELWDIYNFSPNATYNNKEFFNYNASETGRFWDLRSYYTISDKIPLTLSANTVIFGRDRNKDNTENKYSSFVSAEYPVYKKEDENLEVRTRVGYGFSLNHAGEDSNFFAKKDGITEVSLIVSKTFIIAGYKLPVGIWGMWNPVGNNAYLQFSVQAYSF</sequence>
<dbReference type="OrthoDB" id="638356at2"/>
<proteinExistence type="predicted"/>
<dbReference type="RefSeq" id="WP_073291987.1">
    <property type="nucleotide sequence ID" value="NZ_FRAV01000007.1"/>
</dbReference>
<dbReference type="AlphaFoldDB" id="A0A1M6UWM3"/>
<name>A0A1M6UWM3_9FLAO</name>
<evidence type="ECO:0000313" key="2">
    <source>
        <dbReference type="Proteomes" id="UP000184364"/>
    </source>
</evidence>
<reference evidence="2" key="1">
    <citation type="submission" date="2016-11" db="EMBL/GenBank/DDBJ databases">
        <authorList>
            <person name="Varghese N."/>
            <person name="Submissions S."/>
        </authorList>
    </citation>
    <scope>NUCLEOTIDE SEQUENCE [LARGE SCALE GENOMIC DNA]</scope>
    <source>
        <strain evidence="2">DSM 26899</strain>
    </source>
</reference>
<evidence type="ECO:0008006" key="3">
    <source>
        <dbReference type="Google" id="ProtNLM"/>
    </source>
</evidence>